<organism evidence="1 2">
    <name type="scientific">Zalaria obscura</name>
    <dbReference type="NCBI Taxonomy" id="2024903"/>
    <lineage>
        <taxon>Eukaryota</taxon>
        <taxon>Fungi</taxon>
        <taxon>Dikarya</taxon>
        <taxon>Ascomycota</taxon>
        <taxon>Pezizomycotina</taxon>
        <taxon>Dothideomycetes</taxon>
        <taxon>Dothideomycetidae</taxon>
        <taxon>Dothideales</taxon>
        <taxon>Zalariaceae</taxon>
        <taxon>Zalaria</taxon>
    </lineage>
</organism>
<sequence>MWTPQISCVAYVRALFSDKYFKKTHFSEADGSLSYEDFVSGYPVTDEKAARKGAGVQVLQRGGSKKVDHLLDTLESGVFDALRLNVLRAVQLNVVLDPSRPQEVIESWTFTIKYRDKGRSDGELQGLEVKTSDGSVVELAAVRKGLSASIRKVIAIMKLFYIDSCNADYQPPGFEQNKCDWVSFPKGYGWRKESQHCARLDSGFHEVGLRVSHLSNDSDPDQCIPDSLEYSDRYRIDDDLDMAEVMDAMTLTPPKQGRRVAREDIHGYTELVSATPLQKSMQPAQILGQTPSTVIDDYPDVTSAFDKDVSMGEASDLDAEPLTQSLRYESQPAVPMMTQRAAIDSQTTTLSRDLRVKEVLHEMAQMRSSPILQDSAEETQPRYAAQQTGPENQGSNSMLDTIHEEMDMASVSLITKVRLTRDKMGDLKRRRSGLMSAANELTKKTKTNPFGGERLVLCQCGYEEEAGEGMIECTICGLWQHLNCYGYLGAEDSRLPEDHVCYQCLLGGVEEVLLVELKSIALQRRGICIIKERGYRNNRDFSQDLGVDLQTAKQLFEHFKMKKYIVCAPRSRVRGYSQSGGPTYLVGTKVDVLQGMLGELFDPLSKIGHHYEPLDALQTGPGPLTQQWLATQYPAFAPPPSTPSGRNSIAERQAQYAATPSRTAARARIRSVESPIQQPHTQNRYSLRPNTPSRRRQLPLQEMDRNILSSPPVATPSRKRAGAPVAPDMLESRSPRSAVKRLKCLQTIVCIDARETPTAPRVW</sequence>
<protein>
    <submittedName>
        <fullName evidence="1">Uncharacterized protein</fullName>
    </submittedName>
</protein>
<name>A0ACC3SLR7_9PEZI</name>
<proteinExistence type="predicted"/>
<evidence type="ECO:0000313" key="1">
    <source>
        <dbReference type="EMBL" id="KAK8215338.1"/>
    </source>
</evidence>
<evidence type="ECO:0000313" key="2">
    <source>
        <dbReference type="Proteomes" id="UP001320706"/>
    </source>
</evidence>
<accession>A0ACC3SLR7</accession>
<keyword evidence="2" id="KW-1185">Reference proteome</keyword>
<gene>
    <name evidence="1" type="ORF">M8818_001959</name>
</gene>
<reference evidence="1" key="1">
    <citation type="submission" date="2024-02" db="EMBL/GenBank/DDBJ databases">
        <title>Metagenome Assembled Genome of Zalaria obscura JY119.</title>
        <authorList>
            <person name="Vighnesh L."/>
            <person name="Jagadeeshwari U."/>
            <person name="Venkata Ramana C."/>
            <person name="Sasikala C."/>
        </authorList>
    </citation>
    <scope>NUCLEOTIDE SEQUENCE</scope>
    <source>
        <strain evidence="1">JY119</strain>
    </source>
</reference>
<dbReference type="EMBL" id="JAMKPW020000008">
    <property type="protein sequence ID" value="KAK8215338.1"/>
    <property type="molecule type" value="Genomic_DNA"/>
</dbReference>
<dbReference type="Proteomes" id="UP001320706">
    <property type="component" value="Unassembled WGS sequence"/>
</dbReference>
<comment type="caution">
    <text evidence="1">The sequence shown here is derived from an EMBL/GenBank/DDBJ whole genome shotgun (WGS) entry which is preliminary data.</text>
</comment>